<keyword evidence="2" id="KW-1185">Reference proteome</keyword>
<evidence type="ECO:0000313" key="2">
    <source>
        <dbReference type="Proteomes" id="UP000652153"/>
    </source>
</evidence>
<evidence type="ECO:0000313" key="1">
    <source>
        <dbReference type="EMBL" id="GGH64032.1"/>
    </source>
</evidence>
<sequence length="188" mass="21939">MSTYKWNAVDELINTEFLKNIPENSVLYAPTLWDYIGSVGIHDSYWTDYFTYKLNKKITVVKELSPEIDLEQVYYLKYKQSAKEPNQYMIFSKITEIDSKNNTLLTNNVNIFNFSKYDEYLLIANMKKDKSALDSSVTLMGTDTIKTQNENVRLHVTYNMFQILNDLKWSNVESNDGSIDLDSIVVVY</sequence>
<organism evidence="1 2">
    <name type="scientific">Paenibacillus silvae</name>
    <dbReference type="NCBI Taxonomy" id="1325358"/>
    <lineage>
        <taxon>Bacteria</taxon>
        <taxon>Bacillati</taxon>
        <taxon>Bacillota</taxon>
        <taxon>Bacilli</taxon>
        <taxon>Bacillales</taxon>
        <taxon>Paenibacillaceae</taxon>
        <taxon>Paenibacillus</taxon>
    </lineage>
</organism>
<accession>A0ABQ1ZFR3</accession>
<dbReference type="EMBL" id="BMFU01000007">
    <property type="protein sequence ID" value="GGH64032.1"/>
    <property type="molecule type" value="Genomic_DNA"/>
</dbReference>
<dbReference type="Proteomes" id="UP000652153">
    <property type="component" value="Unassembled WGS sequence"/>
</dbReference>
<reference evidence="2" key="1">
    <citation type="journal article" date="2019" name="Int. J. Syst. Evol. Microbiol.">
        <title>The Global Catalogue of Microorganisms (GCM) 10K type strain sequencing project: providing services to taxonomists for standard genome sequencing and annotation.</title>
        <authorList>
            <consortium name="The Broad Institute Genomics Platform"/>
            <consortium name="The Broad Institute Genome Sequencing Center for Infectious Disease"/>
            <person name="Wu L."/>
            <person name="Ma J."/>
        </authorList>
    </citation>
    <scope>NUCLEOTIDE SEQUENCE [LARGE SCALE GENOMIC DNA]</scope>
    <source>
        <strain evidence="2">CGMCC 1.12770</strain>
    </source>
</reference>
<name>A0ABQ1ZFR3_9BACL</name>
<proteinExistence type="predicted"/>
<protein>
    <submittedName>
        <fullName evidence="1">Uncharacterized protein</fullName>
    </submittedName>
</protein>
<comment type="caution">
    <text evidence="1">The sequence shown here is derived from an EMBL/GenBank/DDBJ whole genome shotgun (WGS) entry which is preliminary data.</text>
</comment>
<gene>
    <name evidence="1" type="ORF">GCM10008014_42010</name>
</gene>